<keyword evidence="2" id="KW-1185">Reference proteome</keyword>
<dbReference type="STRING" id="1036808.A0A0C3A1C7"/>
<accession>A0A0C3A1C7</accession>
<feature type="non-terminal residue" evidence="1">
    <location>
        <position position="1"/>
    </location>
</feature>
<dbReference type="HOGENOM" id="CLU_1622903_0_0_1"/>
<dbReference type="OrthoDB" id="3244185at2759"/>
<name>A0A0C3A1C7_9AGAM</name>
<dbReference type="InParanoid" id="A0A0C3A1C7"/>
<evidence type="ECO:0000313" key="2">
    <source>
        <dbReference type="Proteomes" id="UP000053989"/>
    </source>
</evidence>
<reference evidence="1 2" key="1">
    <citation type="submission" date="2014-04" db="EMBL/GenBank/DDBJ databases">
        <authorList>
            <consortium name="DOE Joint Genome Institute"/>
            <person name="Kuo A."/>
            <person name="Kohler A."/>
            <person name="Nagy L.G."/>
            <person name="Floudas D."/>
            <person name="Copeland A."/>
            <person name="Barry K.W."/>
            <person name="Cichocki N."/>
            <person name="Veneault-Fourrey C."/>
            <person name="LaButti K."/>
            <person name="Lindquist E.A."/>
            <person name="Lipzen A."/>
            <person name="Lundell T."/>
            <person name="Morin E."/>
            <person name="Murat C."/>
            <person name="Sun H."/>
            <person name="Tunlid A."/>
            <person name="Henrissat B."/>
            <person name="Grigoriev I.V."/>
            <person name="Hibbett D.S."/>
            <person name="Martin F."/>
            <person name="Nordberg H.P."/>
            <person name="Cantor M.N."/>
            <person name="Hua S.X."/>
        </authorList>
    </citation>
    <scope>NUCLEOTIDE SEQUENCE [LARGE SCALE GENOMIC DNA]</scope>
    <source>
        <strain evidence="1 2">Foug A</strain>
    </source>
</reference>
<dbReference type="AlphaFoldDB" id="A0A0C3A1C7"/>
<sequence>DKVLSPMESDQFDVFNQLYIKIKPSMVTGHDSSWQKIHAKPKVAACGRKAGSPTRFDTAFVWDEGHQPRVFWGPDKMQIAQVHVIFKLPDHLGHYLHPLAYVEWFTSLCRHDPISGQFIVSHSTWNHQRNVSVISADRFVCPCHLQAQCGRNISSDWTANNALETASAFHVNSYIDLDTFVALSH</sequence>
<gene>
    <name evidence="1" type="ORF">SCLCIDRAFT_128060</name>
</gene>
<organism evidence="1 2">
    <name type="scientific">Scleroderma citrinum Foug A</name>
    <dbReference type="NCBI Taxonomy" id="1036808"/>
    <lineage>
        <taxon>Eukaryota</taxon>
        <taxon>Fungi</taxon>
        <taxon>Dikarya</taxon>
        <taxon>Basidiomycota</taxon>
        <taxon>Agaricomycotina</taxon>
        <taxon>Agaricomycetes</taxon>
        <taxon>Agaricomycetidae</taxon>
        <taxon>Boletales</taxon>
        <taxon>Sclerodermatineae</taxon>
        <taxon>Sclerodermataceae</taxon>
        <taxon>Scleroderma</taxon>
    </lineage>
</organism>
<dbReference type="Proteomes" id="UP000053989">
    <property type="component" value="Unassembled WGS sequence"/>
</dbReference>
<evidence type="ECO:0000313" key="1">
    <source>
        <dbReference type="EMBL" id="KIM58472.1"/>
    </source>
</evidence>
<protein>
    <submittedName>
        <fullName evidence="1">Uncharacterized protein</fullName>
    </submittedName>
</protein>
<reference evidence="2" key="2">
    <citation type="submission" date="2015-01" db="EMBL/GenBank/DDBJ databases">
        <title>Evolutionary Origins and Diversification of the Mycorrhizal Mutualists.</title>
        <authorList>
            <consortium name="DOE Joint Genome Institute"/>
            <consortium name="Mycorrhizal Genomics Consortium"/>
            <person name="Kohler A."/>
            <person name="Kuo A."/>
            <person name="Nagy L.G."/>
            <person name="Floudas D."/>
            <person name="Copeland A."/>
            <person name="Barry K.W."/>
            <person name="Cichocki N."/>
            <person name="Veneault-Fourrey C."/>
            <person name="LaButti K."/>
            <person name="Lindquist E.A."/>
            <person name="Lipzen A."/>
            <person name="Lundell T."/>
            <person name="Morin E."/>
            <person name="Murat C."/>
            <person name="Riley R."/>
            <person name="Ohm R."/>
            <person name="Sun H."/>
            <person name="Tunlid A."/>
            <person name="Henrissat B."/>
            <person name="Grigoriev I.V."/>
            <person name="Hibbett D.S."/>
            <person name="Martin F."/>
        </authorList>
    </citation>
    <scope>NUCLEOTIDE SEQUENCE [LARGE SCALE GENOMIC DNA]</scope>
    <source>
        <strain evidence="2">Foug A</strain>
    </source>
</reference>
<proteinExistence type="predicted"/>
<dbReference type="EMBL" id="KN822085">
    <property type="protein sequence ID" value="KIM58472.1"/>
    <property type="molecule type" value="Genomic_DNA"/>
</dbReference>